<reference evidence="1 2" key="1">
    <citation type="submission" date="2018-03" db="EMBL/GenBank/DDBJ databases">
        <title>Whole genome sequencing of Histamine producing bacteria.</title>
        <authorList>
            <person name="Butler K."/>
        </authorList>
    </citation>
    <scope>NUCLEOTIDE SEQUENCE [LARGE SCALE GENOMIC DNA]</scope>
    <source>
        <strain evidence="1 2">DSM 16190</strain>
    </source>
</reference>
<comment type="caution">
    <text evidence="1">The sequence shown here is derived from an EMBL/GenBank/DDBJ whole genome shotgun (WGS) entry which is preliminary data.</text>
</comment>
<dbReference type="AlphaFoldDB" id="A0A2T3N071"/>
<name>A0A2T3N071_9GAMM</name>
<protein>
    <submittedName>
        <fullName evidence="1">DUF2586 domain-containing protein</fullName>
    </submittedName>
</protein>
<dbReference type="OrthoDB" id="5596652at2"/>
<accession>A0A2T3N071</accession>
<evidence type="ECO:0000313" key="1">
    <source>
        <dbReference type="EMBL" id="PSW05641.1"/>
    </source>
</evidence>
<evidence type="ECO:0000313" key="2">
    <source>
        <dbReference type="Proteomes" id="UP000240904"/>
    </source>
</evidence>
<proteinExistence type="predicted"/>
<dbReference type="EMBL" id="PYMC01000004">
    <property type="protein sequence ID" value="PSW05641.1"/>
    <property type="molecule type" value="Genomic_DNA"/>
</dbReference>
<sequence>MATGKVEVNNLNLGQGGVPEIERHLLYIGRTDKAELQGKVTRINNMTNLDEVVADDALGANVKAAQLNGKQNWTGAIFGLAADATWQEAVDIANQTDSFEGICIVDISTDKAEFTAMQAKATELTSKLGRWVFFLAACPGISVSAEPEALNQTWSEYEAMMLSLVKDVAANMVVPVPQLNGNNVGVLGGRLCDRAVTVADTPMRVATGSALGLGEMPVDSAGKPLEMSTITVLADARHSVPQWYADFEGVYWSDATTLETKGGDYQYLEYVRPVHKLNRRVRVKALRRIGDRILNTTPPSIELNRSYFRKDMKIMSKTTEIGGITFPGEIMSPRDEDVTIQWITKTKVVIGLMVQPHNCPKHIGVNIALDLSNPADAEG</sequence>
<keyword evidence="2" id="KW-1185">Reference proteome</keyword>
<dbReference type="RefSeq" id="WP_107282793.1">
    <property type="nucleotide sequence ID" value="NZ_PYMC01000004.1"/>
</dbReference>
<dbReference type="InterPro" id="IPR019694">
    <property type="entry name" value="Phage_HP1_Orf23"/>
</dbReference>
<dbReference type="Proteomes" id="UP000240904">
    <property type="component" value="Unassembled WGS sequence"/>
</dbReference>
<dbReference type="Pfam" id="PF10758">
    <property type="entry name" value="DUF2586"/>
    <property type="match status" value="1"/>
</dbReference>
<gene>
    <name evidence="1" type="ORF">C9I89_07780</name>
</gene>
<organism evidence="1 2">
    <name type="scientific">Photobacterium lipolyticum</name>
    <dbReference type="NCBI Taxonomy" id="266810"/>
    <lineage>
        <taxon>Bacteria</taxon>
        <taxon>Pseudomonadati</taxon>
        <taxon>Pseudomonadota</taxon>
        <taxon>Gammaproteobacteria</taxon>
        <taxon>Vibrionales</taxon>
        <taxon>Vibrionaceae</taxon>
        <taxon>Photobacterium</taxon>
    </lineage>
</organism>